<dbReference type="InterPro" id="IPR001763">
    <property type="entry name" value="Rhodanese-like_dom"/>
</dbReference>
<dbReference type="PANTHER" id="PTHR43429:SF1">
    <property type="entry name" value="NAD(P)H SULFUR OXIDOREDUCTASE (COA-DEPENDENT)"/>
    <property type="match status" value="1"/>
</dbReference>
<dbReference type="SUPFAM" id="SSF52821">
    <property type="entry name" value="Rhodanese/Cell cycle control phosphatase"/>
    <property type="match status" value="1"/>
</dbReference>
<organism evidence="8">
    <name type="scientific">uncultured Desulfobacterium sp</name>
    <dbReference type="NCBI Taxonomy" id="201089"/>
    <lineage>
        <taxon>Bacteria</taxon>
        <taxon>Pseudomonadati</taxon>
        <taxon>Thermodesulfobacteriota</taxon>
        <taxon>Desulfobacteria</taxon>
        <taxon>Desulfobacterales</taxon>
        <taxon>Desulfobacteriaceae</taxon>
        <taxon>Desulfobacterium</taxon>
        <taxon>environmental samples</taxon>
    </lineage>
</organism>
<dbReference type="SUPFAM" id="SSF51905">
    <property type="entry name" value="FAD/NAD(P)-binding domain"/>
    <property type="match status" value="2"/>
</dbReference>
<keyword evidence="6" id="KW-0676">Redox-active center</keyword>
<dbReference type="PANTHER" id="PTHR43429">
    <property type="entry name" value="PYRIDINE NUCLEOTIDE-DISULFIDE OXIDOREDUCTASE DOMAIN-CONTAINING"/>
    <property type="match status" value="1"/>
</dbReference>
<dbReference type="AlphaFoldDB" id="E1YHR0"/>
<dbReference type="Pfam" id="PF00581">
    <property type="entry name" value="Rhodanese"/>
    <property type="match status" value="1"/>
</dbReference>
<dbReference type="InterPro" id="IPR036873">
    <property type="entry name" value="Rhodanese-like_dom_sf"/>
</dbReference>
<keyword evidence="5" id="KW-0560">Oxidoreductase</keyword>
<keyword evidence="4" id="KW-0274">FAD</keyword>
<dbReference type="GO" id="GO:0016491">
    <property type="term" value="F:oxidoreductase activity"/>
    <property type="evidence" value="ECO:0007669"/>
    <property type="project" value="UniProtKB-KW"/>
</dbReference>
<sequence>MPKIKLRVLVVGGVACGPKAASRLKRLLPDADITIIEKGGIVSYGACGLPYYVEGLFPRVEMLTETPVGVARTPAFFEKAKGVKVLTGTEALSIDRKAKTVLVKDLASGKTDKMEYDKLVLAIGGYPFSPLIPGVNLKNVWFIRQPVDADTIVKEIEAQKLKRAVLIGAGFISIEMSEALVKKGLDVTMVEMEDQIMPAILDKDVAMFAAKHLRQKGVKLILSESVKAIGGEGIVSSVDTDKQSIPADLVIIAAGTKPNDGLAKDAGLHCMDRGGIVVNEYCKTSDEHIYAGGDCVVTHYVNKTAGSPLYVPLGSTANKHGRVIANHIAGNPTPFNGIACSSIVKAFDYTIGRTGLSEKQAHALNLDIETTTWAGPDKPHFMPDSKPFIIKMIAAKRDRKLIGIQVAGMGDGAKRLDVAAGAILFGATLDQLADVDFAYAPPYGPALDPLATCAHLLINKMDGIAAGISAFEAKKRIESKDVILLDVRMPEEVAAMPFPYDVVNIPLGALRQKAESLPKDKDIITFCKISLRGYEAQRILNAAGFNRVSYIEGGILGWPF</sequence>
<evidence type="ECO:0000256" key="2">
    <source>
        <dbReference type="ARBA" id="ARBA00009130"/>
    </source>
</evidence>
<dbReference type="Gene3D" id="3.40.250.10">
    <property type="entry name" value="Rhodanese-like domain"/>
    <property type="match status" value="1"/>
</dbReference>
<dbReference type="InterPro" id="IPR023753">
    <property type="entry name" value="FAD/NAD-binding_dom"/>
</dbReference>
<dbReference type="Pfam" id="PF07992">
    <property type="entry name" value="Pyr_redox_2"/>
    <property type="match status" value="1"/>
</dbReference>
<reference evidence="8" key="1">
    <citation type="journal article" date="2011" name="Environ. Microbiol.">
        <title>Genomic insights into the metabolic potential of the polycyclic aromatic hydrocarbon degrading sulfate-reducing Deltaproteobacterium N47.</title>
        <authorList>
            <person name="Bergmann F."/>
            <person name="Selesi D."/>
            <person name="Weinmaier T."/>
            <person name="Tischler P."/>
            <person name="Rattei T."/>
            <person name="Meckenstock R.U."/>
        </authorList>
    </citation>
    <scope>NUCLEOTIDE SEQUENCE</scope>
</reference>
<dbReference type="SMART" id="SM00450">
    <property type="entry name" value="RHOD"/>
    <property type="match status" value="1"/>
</dbReference>
<evidence type="ECO:0000256" key="3">
    <source>
        <dbReference type="ARBA" id="ARBA00022630"/>
    </source>
</evidence>
<comment type="cofactor">
    <cofactor evidence="1">
        <name>FAD</name>
        <dbReference type="ChEBI" id="CHEBI:57692"/>
    </cofactor>
</comment>
<dbReference type="PRINTS" id="PR00368">
    <property type="entry name" value="FADPNR"/>
</dbReference>
<evidence type="ECO:0000259" key="7">
    <source>
        <dbReference type="PROSITE" id="PS50206"/>
    </source>
</evidence>
<dbReference type="Gene3D" id="3.50.50.60">
    <property type="entry name" value="FAD/NAD(P)-binding domain"/>
    <property type="match status" value="2"/>
</dbReference>
<protein>
    <recommendedName>
        <fullName evidence="7">Rhodanese domain-containing protein</fullName>
    </recommendedName>
</protein>
<feature type="domain" description="Rhodanese" evidence="7">
    <location>
        <begin position="478"/>
        <end position="559"/>
    </location>
</feature>
<evidence type="ECO:0000256" key="6">
    <source>
        <dbReference type="ARBA" id="ARBA00023284"/>
    </source>
</evidence>
<comment type="similarity">
    <text evidence="2">Belongs to the class-III pyridine nucleotide-disulfide oxidoreductase family.</text>
</comment>
<name>E1YHR0_9BACT</name>
<evidence type="ECO:0000256" key="5">
    <source>
        <dbReference type="ARBA" id="ARBA00023002"/>
    </source>
</evidence>
<dbReference type="InterPro" id="IPR036188">
    <property type="entry name" value="FAD/NAD-bd_sf"/>
</dbReference>
<gene>
    <name evidence="8" type="ORF">N47_D29880</name>
</gene>
<dbReference type="EMBL" id="FR695874">
    <property type="protein sequence ID" value="CBX30179.1"/>
    <property type="molecule type" value="Genomic_DNA"/>
</dbReference>
<dbReference type="InterPro" id="IPR016156">
    <property type="entry name" value="FAD/NAD-linked_Rdtase_dimer_sf"/>
</dbReference>
<dbReference type="InterPro" id="IPR050260">
    <property type="entry name" value="FAD-bd_OxRdtase"/>
</dbReference>
<proteinExistence type="inferred from homology"/>
<dbReference type="PROSITE" id="PS50206">
    <property type="entry name" value="RHODANESE_3"/>
    <property type="match status" value="1"/>
</dbReference>
<dbReference type="CDD" id="cd00158">
    <property type="entry name" value="RHOD"/>
    <property type="match status" value="1"/>
</dbReference>
<dbReference type="SUPFAM" id="SSF55424">
    <property type="entry name" value="FAD/NAD-linked reductases, dimerisation (C-terminal) domain"/>
    <property type="match status" value="1"/>
</dbReference>
<dbReference type="InterPro" id="IPR004099">
    <property type="entry name" value="Pyr_nucl-diS_OxRdtase_dimer"/>
</dbReference>
<evidence type="ECO:0000256" key="1">
    <source>
        <dbReference type="ARBA" id="ARBA00001974"/>
    </source>
</evidence>
<evidence type="ECO:0000313" key="8">
    <source>
        <dbReference type="EMBL" id="CBX30179.1"/>
    </source>
</evidence>
<evidence type="ECO:0000256" key="4">
    <source>
        <dbReference type="ARBA" id="ARBA00022827"/>
    </source>
</evidence>
<keyword evidence="3" id="KW-0285">Flavoprotein</keyword>
<dbReference type="PRINTS" id="PR00411">
    <property type="entry name" value="PNDRDTASEI"/>
</dbReference>
<dbReference type="Pfam" id="PF02852">
    <property type="entry name" value="Pyr_redox_dim"/>
    <property type="match status" value="1"/>
</dbReference>
<accession>E1YHR0</accession>